<sequence>MPEEGGSEDGLYDYLFKIILIGDSGVGKSNLKTRFTGNTFDIESKSTIGVEFDTKTIGIEGKTVKAQIWDTAGQERYRAITAAYYRGAVGALLVYDLSMRPSFTNLERWLNELREFAGPDIVIMLVGNKSDLEDKRIVQKREGMEFSKKNKLAFIETSALKNDNVDVAFNQLLVEIHRLTTKKALEAEAEGEEASKAASSSAQSKNTISLSTGERKSGCCVGG</sequence>
<dbReference type="PANTHER" id="PTHR47979">
    <property type="entry name" value="DRAB11-RELATED"/>
    <property type="match status" value="1"/>
</dbReference>
<comment type="subcellular location">
    <subcellularLocation>
        <location evidence="7">Endomembrane system</location>
        <topology evidence="7">Lipid-anchor</topology>
    </subcellularLocation>
</comment>
<dbReference type="NCBIfam" id="TIGR00231">
    <property type="entry name" value="small_GTP"/>
    <property type="match status" value="1"/>
</dbReference>
<dbReference type="EMBL" id="HBNS01055998">
    <property type="protein sequence ID" value="CAE4659235.1"/>
    <property type="molecule type" value="Transcribed_RNA"/>
</dbReference>
<keyword evidence="6" id="KW-0636">Prenylation</keyword>
<reference evidence="9" key="1">
    <citation type="submission" date="2021-01" db="EMBL/GenBank/DDBJ databases">
        <authorList>
            <person name="Corre E."/>
            <person name="Pelletier E."/>
            <person name="Niang G."/>
            <person name="Scheremetjew M."/>
            <person name="Finn R."/>
            <person name="Kale V."/>
            <person name="Holt S."/>
            <person name="Cochrane G."/>
            <person name="Meng A."/>
            <person name="Brown T."/>
            <person name="Cohen L."/>
        </authorList>
    </citation>
    <scope>NUCLEOTIDE SEQUENCE</scope>
    <source>
        <strain evidence="9">GSO104</strain>
    </source>
</reference>
<feature type="region of interest" description="Disordered" evidence="8">
    <location>
        <begin position="190"/>
        <end position="223"/>
    </location>
</feature>
<dbReference type="GO" id="GO:0003924">
    <property type="term" value="F:GTPase activity"/>
    <property type="evidence" value="ECO:0007669"/>
    <property type="project" value="InterPro"/>
</dbReference>
<dbReference type="Gene3D" id="3.40.50.300">
    <property type="entry name" value="P-loop containing nucleotide triphosphate hydrolases"/>
    <property type="match status" value="1"/>
</dbReference>
<keyword evidence="5" id="KW-0449">Lipoprotein</keyword>
<dbReference type="InterPro" id="IPR005225">
    <property type="entry name" value="Small_GTP-bd"/>
</dbReference>
<dbReference type="SMART" id="SM00174">
    <property type="entry name" value="RHO"/>
    <property type="match status" value="1"/>
</dbReference>
<dbReference type="GO" id="GO:0012505">
    <property type="term" value="C:endomembrane system"/>
    <property type="evidence" value="ECO:0007669"/>
    <property type="project" value="UniProtKB-SubCell"/>
</dbReference>
<evidence type="ECO:0000256" key="5">
    <source>
        <dbReference type="ARBA" id="ARBA00023288"/>
    </source>
</evidence>
<dbReference type="InterPro" id="IPR001806">
    <property type="entry name" value="Small_GTPase"/>
</dbReference>
<accession>A0A6S8Z8K7</accession>
<dbReference type="AlphaFoldDB" id="A0A6S8Z8K7"/>
<dbReference type="CDD" id="cd01868">
    <property type="entry name" value="Rab11_like"/>
    <property type="match status" value="1"/>
</dbReference>
<dbReference type="SMART" id="SM00175">
    <property type="entry name" value="RAB"/>
    <property type="match status" value="1"/>
</dbReference>
<keyword evidence="4" id="KW-0472">Membrane</keyword>
<evidence type="ECO:0000256" key="6">
    <source>
        <dbReference type="ARBA" id="ARBA00023289"/>
    </source>
</evidence>
<name>A0A6S8Z8K7_9STRA</name>
<protein>
    <submittedName>
        <fullName evidence="9">Uncharacterized protein</fullName>
    </submittedName>
</protein>
<dbReference type="PRINTS" id="PR00449">
    <property type="entry name" value="RASTRNSFRMNG"/>
</dbReference>
<gene>
    <name evidence="9" type="ORF">DBRI00130_LOCUS40434</name>
</gene>
<comment type="similarity">
    <text evidence="1">Belongs to the small GTPase superfamily. Rab family.</text>
</comment>
<dbReference type="PROSITE" id="PS51419">
    <property type="entry name" value="RAB"/>
    <property type="match status" value="1"/>
</dbReference>
<dbReference type="InterPro" id="IPR050209">
    <property type="entry name" value="Rab_GTPases_membrane_traffic"/>
</dbReference>
<keyword evidence="3" id="KW-0342">GTP-binding</keyword>
<evidence type="ECO:0000256" key="2">
    <source>
        <dbReference type="ARBA" id="ARBA00022741"/>
    </source>
</evidence>
<evidence type="ECO:0000313" key="9">
    <source>
        <dbReference type="EMBL" id="CAE4659235.1"/>
    </source>
</evidence>
<dbReference type="GO" id="GO:0005525">
    <property type="term" value="F:GTP binding"/>
    <property type="evidence" value="ECO:0007669"/>
    <property type="project" value="UniProtKB-KW"/>
</dbReference>
<dbReference type="InterPro" id="IPR027417">
    <property type="entry name" value="P-loop_NTPase"/>
</dbReference>
<proteinExistence type="inferred from homology"/>
<evidence type="ECO:0000256" key="4">
    <source>
        <dbReference type="ARBA" id="ARBA00023136"/>
    </source>
</evidence>
<feature type="compositionally biased region" description="Low complexity" evidence="8">
    <location>
        <begin position="196"/>
        <end position="205"/>
    </location>
</feature>
<dbReference type="PROSITE" id="PS51421">
    <property type="entry name" value="RAS"/>
    <property type="match status" value="1"/>
</dbReference>
<keyword evidence="2" id="KW-0547">Nucleotide-binding</keyword>
<evidence type="ECO:0000256" key="1">
    <source>
        <dbReference type="ARBA" id="ARBA00006270"/>
    </source>
</evidence>
<dbReference type="FunFam" id="3.40.50.300:FF:000067">
    <property type="entry name" value="ras-related protein RABA1f"/>
    <property type="match status" value="1"/>
</dbReference>
<evidence type="ECO:0000256" key="7">
    <source>
        <dbReference type="ARBA" id="ARBA00037868"/>
    </source>
</evidence>
<evidence type="ECO:0000256" key="8">
    <source>
        <dbReference type="SAM" id="MobiDB-lite"/>
    </source>
</evidence>
<evidence type="ECO:0000256" key="3">
    <source>
        <dbReference type="ARBA" id="ARBA00023134"/>
    </source>
</evidence>
<organism evidence="9">
    <name type="scientific">Ditylum brightwellii</name>
    <dbReference type="NCBI Taxonomy" id="49249"/>
    <lineage>
        <taxon>Eukaryota</taxon>
        <taxon>Sar</taxon>
        <taxon>Stramenopiles</taxon>
        <taxon>Ochrophyta</taxon>
        <taxon>Bacillariophyta</taxon>
        <taxon>Mediophyceae</taxon>
        <taxon>Lithodesmiophycidae</taxon>
        <taxon>Lithodesmiales</taxon>
        <taxon>Lithodesmiaceae</taxon>
        <taxon>Ditylum</taxon>
    </lineage>
</organism>
<dbReference type="SMART" id="SM00176">
    <property type="entry name" value="RAN"/>
    <property type="match status" value="1"/>
</dbReference>
<dbReference type="SUPFAM" id="SSF52540">
    <property type="entry name" value="P-loop containing nucleoside triphosphate hydrolases"/>
    <property type="match status" value="1"/>
</dbReference>
<dbReference type="Pfam" id="PF00071">
    <property type="entry name" value="Ras"/>
    <property type="match status" value="1"/>
</dbReference>
<dbReference type="SMART" id="SM00173">
    <property type="entry name" value="RAS"/>
    <property type="match status" value="1"/>
</dbReference>
<dbReference type="PROSITE" id="PS51420">
    <property type="entry name" value="RHO"/>
    <property type="match status" value="1"/>
</dbReference>